<keyword evidence="4" id="KW-0804">Transcription</keyword>
<dbReference type="SUPFAM" id="SSF53850">
    <property type="entry name" value="Periplasmic binding protein-like II"/>
    <property type="match status" value="1"/>
</dbReference>
<dbReference type="PROSITE" id="PS50931">
    <property type="entry name" value="HTH_LYSR"/>
    <property type="match status" value="1"/>
</dbReference>
<proteinExistence type="inferred from homology"/>
<comment type="similarity">
    <text evidence="1">Belongs to the LysR transcriptional regulatory family.</text>
</comment>
<evidence type="ECO:0000259" key="5">
    <source>
        <dbReference type="PROSITE" id="PS50931"/>
    </source>
</evidence>
<evidence type="ECO:0000256" key="2">
    <source>
        <dbReference type="ARBA" id="ARBA00023015"/>
    </source>
</evidence>
<dbReference type="NCBIfam" id="TIGR03298">
    <property type="entry name" value="argP"/>
    <property type="match status" value="1"/>
</dbReference>
<organism evidence="6">
    <name type="scientific">freshwater metagenome</name>
    <dbReference type="NCBI Taxonomy" id="449393"/>
    <lineage>
        <taxon>unclassified sequences</taxon>
        <taxon>metagenomes</taxon>
        <taxon>ecological metagenomes</taxon>
    </lineage>
</organism>
<dbReference type="InterPro" id="IPR005119">
    <property type="entry name" value="LysR_subst-bd"/>
</dbReference>
<dbReference type="Pfam" id="PF00126">
    <property type="entry name" value="HTH_1"/>
    <property type="match status" value="1"/>
</dbReference>
<evidence type="ECO:0000313" key="6">
    <source>
        <dbReference type="EMBL" id="CAB4739230.1"/>
    </source>
</evidence>
<dbReference type="GO" id="GO:0003677">
    <property type="term" value="F:DNA binding"/>
    <property type="evidence" value="ECO:0007669"/>
    <property type="project" value="UniProtKB-KW"/>
</dbReference>
<reference evidence="6" key="1">
    <citation type="submission" date="2020-05" db="EMBL/GenBank/DDBJ databases">
        <authorList>
            <person name="Chiriac C."/>
            <person name="Salcher M."/>
            <person name="Ghai R."/>
            <person name="Kavagutti S V."/>
        </authorList>
    </citation>
    <scope>NUCLEOTIDE SEQUENCE</scope>
</reference>
<dbReference type="InterPro" id="IPR036388">
    <property type="entry name" value="WH-like_DNA-bd_sf"/>
</dbReference>
<dbReference type="Gene3D" id="1.10.10.10">
    <property type="entry name" value="Winged helix-like DNA-binding domain superfamily/Winged helix DNA-binding domain"/>
    <property type="match status" value="1"/>
</dbReference>
<accession>A0A6J6SWQ4</accession>
<dbReference type="InterPro" id="IPR050176">
    <property type="entry name" value="LTTR"/>
</dbReference>
<dbReference type="SUPFAM" id="SSF46785">
    <property type="entry name" value="Winged helix' DNA-binding domain"/>
    <property type="match status" value="1"/>
</dbReference>
<dbReference type="AlphaFoldDB" id="A0A6J6SWQ4"/>
<feature type="domain" description="HTH lysR-type" evidence="5">
    <location>
        <begin position="11"/>
        <end position="67"/>
    </location>
</feature>
<keyword evidence="2" id="KW-0805">Transcription regulation</keyword>
<dbReference type="InterPro" id="IPR000847">
    <property type="entry name" value="LysR_HTH_N"/>
</dbReference>
<dbReference type="Gene3D" id="3.40.190.290">
    <property type="match status" value="1"/>
</dbReference>
<dbReference type="NCBIfam" id="NF002964">
    <property type="entry name" value="PRK03635.1"/>
    <property type="match status" value="1"/>
</dbReference>
<evidence type="ECO:0000256" key="4">
    <source>
        <dbReference type="ARBA" id="ARBA00023163"/>
    </source>
</evidence>
<gene>
    <name evidence="6" type="ORF">UFOPK2761_01136</name>
</gene>
<name>A0A6J6SWQ4_9ZZZZ</name>
<dbReference type="PANTHER" id="PTHR30579">
    <property type="entry name" value="TRANSCRIPTIONAL REGULATOR"/>
    <property type="match status" value="1"/>
</dbReference>
<dbReference type="EMBL" id="CAEZYQ010000007">
    <property type="protein sequence ID" value="CAB4739230.1"/>
    <property type="molecule type" value="Genomic_DNA"/>
</dbReference>
<keyword evidence="3" id="KW-0238">DNA-binding</keyword>
<sequence>MTARPPLTAPLPAAQLAALVAVVDHGTFEAAARALHVTPSAVSQRVRALESAVGQVLVRRAAPCTATDAGLVLVRLGRAQALLEAEARGLLQPQEAGRTELGVAVNADSLATWFRDVLTAVAGWDDVLLRLEVEDQAHSHDLLRRGEALAAVTSDPVPVQGCSVEHLGMMRYHAAAATWLAERHADASGRPDWSRLPMVVFNPKDTLQHDLLAELGVSAPPAHRVPTSADFLAAVTAGLGWGMLPEEQLVPLERDGRLVRLAADRTVGVPLHWQRWRLDSPLLDRLTDAVRSAAARHLG</sequence>
<evidence type="ECO:0000256" key="1">
    <source>
        <dbReference type="ARBA" id="ARBA00009437"/>
    </source>
</evidence>
<dbReference type="GO" id="GO:0003700">
    <property type="term" value="F:DNA-binding transcription factor activity"/>
    <property type="evidence" value="ECO:0007669"/>
    <property type="project" value="InterPro"/>
</dbReference>
<dbReference type="PANTHER" id="PTHR30579:SF2">
    <property type="entry name" value="HTH-TYPE TRANSCRIPTIONAL REGULATOR ARGP"/>
    <property type="match status" value="1"/>
</dbReference>
<dbReference type="InterPro" id="IPR017685">
    <property type="entry name" value="ArgP"/>
</dbReference>
<dbReference type="Pfam" id="PF03466">
    <property type="entry name" value="LysR_substrate"/>
    <property type="match status" value="1"/>
</dbReference>
<evidence type="ECO:0000256" key="3">
    <source>
        <dbReference type="ARBA" id="ARBA00023125"/>
    </source>
</evidence>
<dbReference type="InterPro" id="IPR036390">
    <property type="entry name" value="WH_DNA-bd_sf"/>
</dbReference>
<protein>
    <submittedName>
        <fullName evidence="6">Unannotated protein</fullName>
    </submittedName>
</protein>